<gene>
    <name evidence="3" type="ORF">C1SCF055_LOCUS42960</name>
</gene>
<sequence>MGAGKPVKSAMSKAAPVQPSSSEPSFEELSQIISSLKPQQQSVLAGLLGTAIGDAVGLPFELHAHAKNRKSLDVQQSFTNPQGFLEDVLTLMRSRLQRSGGTPFGRTFSDDTVCTDLKMQVVAQVCLSGVERISEDTVFEALLQQYLAWANNAEGNLFQGFGGFTKDLLKPSRENRLGRLTSIWKPNTNYLPSEEYKQFAQEYFAGVGGVPSWGNGAVMSMTPQVHMQLQGAGRAAQKLSATHLEASALLATDILVELLSAIHTKKLQKTKDMNQVLKLNSWQQLPARLVTQDSYVYPIAAFEEFLRNGDCKPETANAYLQDSITRSGNSLWEGDLVTMQGPFGCFGEMLRIASNYDDDHHGVRLTVENQPEVLVRFSQRALNTVIIGIWCATASQSCVEWLQRMLYVGGDTDTVGAVAGQIACPLLDLNDVVTVYQDCVALDAAPVNAAAARRFAYRSCLFVANNWTPLQHCPRLVDPSYEGITTEDGMRLRGHFRTPCKFGGKCRDQKKGHRAQYAHPTDSDWQRLPCRYGRTCRDQSEGHKLEYAHPADQDWETLAMLTGRSNQHI</sequence>
<evidence type="ECO:0000259" key="2">
    <source>
        <dbReference type="Pfam" id="PF10283"/>
    </source>
</evidence>
<proteinExistence type="predicted"/>
<organism evidence="3">
    <name type="scientific">Cladocopium goreaui</name>
    <dbReference type="NCBI Taxonomy" id="2562237"/>
    <lineage>
        <taxon>Eukaryota</taxon>
        <taxon>Sar</taxon>
        <taxon>Alveolata</taxon>
        <taxon>Dinophyceae</taxon>
        <taxon>Suessiales</taxon>
        <taxon>Symbiodiniaceae</taxon>
        <taxon>Cladocopium</taxon>
    </lineage>
</organism>
<dbReference type="Gene3D" id="1.10.4080.10">
    <property type="entry name" value="ADP-ribosylation/Crystallin J1"/>
    <property type="match status" value="1"/>
</dbReference>
<name>A0A9P1GP67_9DINO</name>
<dbReference type="EMBL" id="CAMXCT030006691">
    <property type="protein sequence ID" value="CAL4805700.1"/>
    <property type="molecule type" value="Genomic_DNA"/>
</dbReference>
<accession>A0A9P1GP67</accession>
<dbReference type="SUPFAM" id="SSF101478">
    <property type="entry name" value="ADP-ribosylglycohydrolase"/>
    <property type="match status" value="1"/>
</dbReference>
<feature type="domain" description="PBZ-type" evidence="2">
    <location>
        <begin position="497"/>
        <end position="522"/>
    </location>
</feature>
<keyword evidence="6" id="KW-1185">Reference proteome</keyword>
<reference evidence="3" key="1">
    <citation type="submission" date="2022-10" db="EMBL/GenBank/DDBJ databases">
        <authorList>
            <person name="Chen Y."/>
            <person name="Dougan E. K."/>
            <person name="Chan C."/>
            <person name="Rhodes N."/>
            <person name="Thang M."/>
        </authorList>
    </citation>
    <scope>NUCLEOTIDE SEQUENCE</scope>
</reference>
<dbReference type="EMBL" id="CAMXCT020006691">
    <property type="protein sequence ID" value="CAL1171763.1"/>
    <property type="molecule type" value="Genomic_DNA"/>
</dbReference>
<evidence type="ECO:0000313" key="6">
    <source>
        <dbReference type="Proteomes" id="UP001152797"/>
    </source>
</evidence>
<evidence type="ECO:0000313" key="5">
    <source>
        <dbReference type="EMBL" id="CAL4805700.1"/>
    </source>
</evidence>
<dbReference type="Proteomes" id="UP001152797">
    <property type="component" value="Unassembled WGS sequence"/>
</dbReference>
<dbReference type="InterPro" id="IPR036705">
    <property type="entry name" value="Ribosyl_crysJ1_sf"/>
</dbReference>
<comment type="caution">
    <text evidence="3">The sequence shown here is derived from an EMBL/GenBank/DDBJ whole genome shotgun (WGS) entry which is preliminary data.</text>
</comment>
<dbReference type="OrthoDB" id="438191at2759"/>
<dbReference type="EMBL" id="CAMXCT010006691">
    <property type="protein sequence ID" value="CAI4018388.1"/>
    <property type="molecule type" value="Genomic_DNA"/>
</dbReference>
<dbReference type="Pfam" id="PF03747">
    <property type="entry name" value="ADP_ribosyl_GH"/>
    <property type="match status" value="1"/>
</dbReference>
<feature type="domain" description="PBZ-type" evidence="2">
    <location>
        <begin position="529"/>
        <end position="552"/>
    </location>
</feature>
<dbReference type="InterPro" id="IPR005502">
    <property type="entry name" value="Ribosyl_crysJ1"/>
</dbReference>
<evidence type="ECO:0000313" key="3">
    <source>
        <dbReference type="EMBL" id="CAI4018388.1"/>
    </source>
</evidence>
<dbReference type="AlphaFoldDB" id="A0A9P1GP67"/>
<feature type="region of interest" description="Disordered" evidence="1">
    <location>
        <begin position="1"/>
        <end position="23"/>
    </location>
</feature>
<evidence type="ECO:0000256" key="1">
    <source>
        <dbReference type="SAM" id="MobiDB-lite"/>
    </source>
</evidence>
<dbReference type="Pfam" id="PF10283">
    <property type="entry name" value="zf-CCHH"/>
    <property type="match status" value="2"/>
</dbReference>
<evidence type="ECO:0000313" key="4">
    <source>
        <dbReference type="EMBL" id="CAL1171763.1"/>
    </source>
</evidence>
<dbReference type="InterPro" id="IPR019406">
    <property type="entry name" value="APLF_PBZ"/>
</dbReference>
<protein>
    <submittedName>
        <fullName evidence="5">Glucan endo-1,3-beta-D-glucosidase</fullName>
    </submittedName>
</protein>
<reference evidence="4" key="2">
    <citation type="submission" date="2024-04" db="EMBL/GenBank/DDBJ databases">
        <authorList>
            <person name="Chen Y."/>
            <person name="Shah S."/>
            <person name="Dougan E. K."/>
            <person name="Thang M."/>
            <person name="Chan C."/>
        </authorList>
    </citation>
    <scope>NUCLEOTIDE SEQUENCE [LARGE SCALE GENOMIC DNA]</scope>
</reference>